<dbReference type="GO" id="GO:0031090">
    <property type="term" value="C:organelle membrane"/>
    <property type="evidence" value="ECO:0007669"/>
    <property type="project" value="UniProtKB-ARBA"/>
</dbReference>
<feature type="transmembrane region" description="Helical" evidence="7">
    <location>
        <begin position="56"/>
        <end position="81"/>
    </location>
</feature>
<proteinExistence type="predicted"/>
<sequence>MKPAKTNAGALAPLLPELSSQEAKAPRRASVLGAVFNVSTSIIGAGIMSIPATLKVLGVAPALGLIVIIALLVDVSVEFLLRFTHSGRSTTYAGLMAESYGRIGSVAVQICVMITNLGCLIIYQIIIGDVLSGNQPEGTGHLGVLQEWFGFHWWNSRAFALLIVVLFVLFPLALFRRVGSLRFTSAISVLLAVVFVAISSVMAISALFEGKAQSPRLLPELDTQTSFFDLFTAVPVIVTAFTFHFNAAFPRWRDDFVSYVASITFTIQDTTAMVNLMPNVNNLNAWIFHPIGSELGKPSDMISAVRVSLVLCAVIYSSIGIFGYLLFGDSIMPDILVNFDQNSGSAMGALLNDTVRLSYALHLMLVFPLLNFSLRANVDELLFPKRPLLATATPRFMSITVILLVFSYFAAIAIPNIWYFFQFMGSTSAVCLAFIFPAAITLRDVHGISTRKDRVIATIMIILAVATSSVAISTNLYSLFLNKK</sequence>
<dbReference type="AlphaFoldDB" id="A0A438J238"/>
<evidence type="ECO:0000256" key="4">
    <source>
        <dbReference type="ARBA" id="ARBA00022970"/>
    </source>
</evidence>
<dbReference type="PANTHER" id="PTHR22950">
    <property type="entry name" value="AMINO ACID TRANSPORTER"/>
    <property type="match status" value="1"/>
</dbReference>
<keyword evidence="5 7" id="KW-1133">Transmembrane helix</keyword>
<organism evidence="9 10">
    <name type="scientific">Vitis vinifera</name>
    <name type="common">Grape</name>
    <dbReference type="NCBI Taxonomy" id="29760"/>
    <lineage>
        <taxon>Eukaryota</taxon>
        <taxon>Viridiplantae</taxon>
        <taxon>Streptophyta</taxon>
        <taxon>Embryophyta</taxon>
        <taxon>Tracheophyta</taxon>
        <taxon>Spermatophyta</taxon>
        <taxon>Magnoliopsida</taxon>
        <taxon>eudicotyledons</taxon>
        <taxon>Gunneridae</taxon>
        <taxon>Pentapetalae</taxon>
        <taxon>rosids</taxon>
        <taxon>Vitales</taxon>
        <taxon>Vitaceae</taxon>
        <taxon>Viteae</taxon>
        <taxon>Vitis</taxon>
    </lineage>
</organism>
<dbReference type="Pfam" id="PF01490">
    <property type="entry name" value="Aa_trans"/>
    <property type="match status" value="2"/>
</dbReference>
<evidence type="ECO:0000256" key="3">
    <source>
        <dbReference type="ARBA" id="ARBA00022692"/>
    </source>
</evidence>
<keyword evidence="6 7" id="KW-0472">Membrane</keyword>
<feature type="transmembrane region" description="Helical" evidence="7">
    <location>
        <begin position="228"/>
        <end position="249"/>
    </location>
</feature>
<dbReference type="EMBL" id="QGNW01000067">
    <property type="protein sequence ID" value="RVX03031.1"/>
    <property type="molecule type" value="Genomic_DNA"/>
</dbReference>
<feature type="transmembrane region" description="Helical" evidence="7">
    <location>
        <begin position="307"/>
        <end position="327"/>
    </location>
</feature>
<comment type="caution">
    <text evidence="9">The sequence shown here is derived from an EMBL/GenBank/DDBJ whole genome shotgun (WGS) entry which is preliminary data.</text>
</comment>
<feature type="transmembrane region" description="Helical" evidence="7">
    <location>
        <begin position="395"/>
        <end position="414"/>
    </location>
</feature>
<evidence type="ECO:0000256" key="7">
    <source>
        <dbReference type="SAM" id="Phobius"/>
    </source>
</evidence>
<keyword evidence="4" id="KW-0029">Amino-acid transport</keyword>
<dbReference type="Proteomes" id="UP000288805">
    <property type="component" value="Unassembled WGS sequence"/>
</dbReference>
<evidence type="ECO:0000259" key="8">
    <source>
        <dbReference type="Pfam" id="PF01490"/>
    </source>
</evidence>
<accession>A0A438J238</accession>
<name>A0A438J238_VITVI</name>
<keyword evidence="2" id="KW-0813">Transport</keyword>
<feature type="transmembrane region" description="Helical" evidence="7">
    <location>
        <begin position="29"/>
        <end position="50"/>
    </location>
</feature>
<evidence type="ECO:0000256" key="5">
    <source>
        <dbReference type="ARBA" id="ARBA00022989"/>
    </source>
</evidence>
<keyword evidence="3 7" id="KW-0812">Transmembrane</keyword>
<feature type="domain" description="Amino acid transporter transmembrane" evidence="8">
    <location>
        <begin position="290"/>
        <end position="468"/>
    </location>
</feature>
<comment type="subcellular location">
    <subcellularLocation>
        <location evidence="1">Membrane</location>
        <topology evidence="1">Multi-pass membrane protein</topology>
    </subcellularLocation>
</comment>
<feature type="transmembrane region" description="Helical" evidence="7">
    <location>
        <begin position="455"/>
        <end position="480"/>
    </location>
</feature>
<evidence type="ECO:0000256" key="2">
    <source>
        <dbReference type="ARBA" id="ARBA00022448"/>
    </source>
</evidence>
<dbReference type="PANTHER" id="PTHR22950:SF323">
    <property type="entry name" value="AMINO ACID TRANSPORTER AVT6C"/>
    <property type="match status" value="1"/>
</dbReference>
<dbReference type="GO" id="GO:0006865">
    <property type="term" value="P:amino acid transport"/>
    <property type="evidence" value="ECO:0007669"/>
    <property type="project" value="UniProtKB-KW"/>
</dbReference>
<feature type="transmembrane region" description="Helical" evidence="7">
    <location>
        <begin position="158"/>
        <end position="175"/>
    </location>
</feature>
<evidence type="ECO:0000313" key="9">
    <source>
        <dbReference type="EMBL" id="RVX03031.1"/>
    </source>
</evidence>
<evidence type="ECO:0000256" key="6">
    <source>
        <dbReference type="ARBA" id="ARBA00023136"/>
    </source>
</evidence>
<feature type="transmembrane region" description="Helical" evidence="7">
    <location>
        <begin position="357"/>
        <end position="374"/>
    </location>
</feature>
<feature type="domain" description="Amino acid transporter transmembrane" evidence="8">
    <location>
        <begin position="28"/>
        <end position="246"/>
    </location>
</feature>
<feature type="transmembrane region" description="Helical" evidence="7">
    <location>
        <begin position="187"/>
        <end position="208"/>
    </location>
</feature>
<dbReference type="InterPro" id="IPR013057">
    <property type="entry name" value="AA_transpt_TM"/>
</dbReference>
<evidence type="ECO:0000313" key="10">
    <source>
        <dbReference type="Proteomes" id="UP000288805"/>
    </source>
</evidence>
<gene>
    <name evidence="9" type="primary">AVT6C_0</name>
    <name evidence="9" type="ORF">CK203_016684</name>
</gene>
<feature type="transmembrane region" description="Helical" evidence="7">
    <location>
        <begin position="420"/>
        <end position="443"/>
    </location>
</feature>
<reference evidence="9 10" key="1">
    <citation type="journal article" date="2018" name="PLoS Genet.">
        <title>Population sequencing reveals clonal diversity and ancestral inbreeding in the grapevine cultivar Chardonnay.</title>
        <authorList>
            <person name="Roach M.J."/>
            <person name="Johnson D.L."/>
            <person name="Bohlmann J."/>
            <person name="van Vuuren H.J."/>
            <person name="Jones S.J."/>
            <person name="Pretorius I.S."/>
            <person name="Schmidt S.A."/>
            <person name="Borneman A.R."/>
        </authorList>
    </citation>
    <scope>NUCLEOTIDE SEQUENCE [LARGE SCALE GENOMIC DNA]</scope>
    <source>
        <strain evidence="10">cv. Chardonnay</strain>
        <tissue evidence="9">Leaf</tissue>
    </source>
</reference>
<feature type="transmembrane region" description="Helical" evidence="7">
    <location>
        <begin position="102"/>
        <end position="126"/>
    </location>
</feature>
<protein>
    <submittedName>
        <fullName evidence="9">Amino acid transporter AVT6C</fullName>
    </submittedName>
</protein>
<evidence type="ECO:0000256" key="1">
    <source>
        <dbReference type="ARBA" id="ARBA00004141"/>
    </source>
</evidence>